<evidence type="ECO:0000313" key="8">
    <source>
        <dbReference type="Proteomes" id="UP000595498"/>
    </source>
</evidence>
<dbReference type="InterPro" id="IPR036249">
    <property type="entry name" value="Thioredoxin-like_sf"/>
</dbReference>
<reference evidence="7 8" key="1">
    <citation type="submission" date="2021-01" db="EMBL/GenBank/DDBJ databases">
        <title>FDA dAtabase for Regulatory Grade micrObial Sequences (FDA-ARGOS): Supporting development and validation of Infectious Disease Dx tests.</title>
        <authorList>
            <person name="Sproer C."/>
            <person name="Gronow S."/>
            <person name="Severitt S."/>
            <person name="Schroder I."/>
            <person name="Tallon L."/>
            <person name="Sadzewicz L."/>
            <person name="Zhao X."/>
            <person name="Boylan J."/>
            <person name="Ott S."/>
            <person name="Bowen H."/>
            <person name="Vavikolanu K."/>
            <person name="Mehta A."/>
            <person name="Aluvathingal J."/>
            <person name="Nadendla S."/>
            <person name="Lowell S."/>
            <person name="Myers T."/>
            <person name="Yan Y."/>
            <person name="Sichtig H."/>
        </authorList>
    </citation>
    <scope>NUCLEOTIDE SEQUENCE [LARGE SCALE GENOMIC DNA]</scope>
    <source>
        <strain evidence="7 8">FDAARGOS_1141</strain>
    </source>
</reference>
<evidence type="ECO:0000256" key="3">
    <source>
        <dbReference type="ARBA" id="ARBA00023157"/>
    </source>
</evidence>
<protein>
    <submittedName>
        <fullName evidence="7">Redoxin family protein</fullName>
    </submittedName>
</protein>
<accession>A0ABX7CJS4</accession>
<evidence type="ECO:0000313" key="7">
    <source>
        <dbReference type="EMBL" id="QQT51485.1"/>
    </source>
</evidence>
<dbReference type="PANTHER" id="PTHR42852">
    <property type="entry name" value="THIOL:DISULFIDE INTERCHANGE PROTEIN DSBE"/>
    <property type="match status" value="1"/>
</dbReference>
<keyword evidence="5" id="KW-0732">Signal</keyword>
<dbReference type="SUPFAM" id="SSF52833">
    <property type="entry name" value="Thioredoxin-like"/>
    <property type="match status" value="1"/>
</dbReference>
<evidence type="ECO:0000259" key="6">
    <source>
        <dbReference type="PROSITE" id="PS51352"/>
    </source>
</evidence>
<keyword evidence="4" id="KW-0676">Redox-active center</keyword>
<dbReference type="InterPro" id="IPR013740">
    <property type="entry name" value="Redoxin"/>
</dbReference>
<dbReference type="InterPro" id="IPR050553">
    <property type="entry name" value="Thioredoxin_ResA/DsbE_sf"/>
</dbReference>
<evidence type="ECO:0000256" key="2">
    <source>
        <dbReference type="ARBA" id="ARBA00022748"/>
    </source>
</evidence>
<feature type="signal peptide" evidence="5">
    <location>
        <begin position="1"/>
        <end position="30"/>
    </location>
</feature>
<keyword evidence="2" id="KW-0201">Cytochrome c-type biogenesis</keyword>
<feature type="domain" description="Thioredoxin" evidence="6">
    <location>
        <begin position="25"/>
        <end position="189"/>
    </location>
</feature>
<dbReference type="PANTHER" id="PTHR42852:SF6">
    <property type="entry name" value="THIOL:DISULFIDE INTERCHANGE PROTEIN DSBE"/>
    <property type="match status" value="1"/>
</dbReference>
<feature type="chain" id="PRO_5046365926" evidence="5">
    <location>
        <begin position="31"/>
        <end position="192"/>
    </location>
</feature>
<evidence type="ECO:0000256" key="4">
    <source>
        <dbReference type="ARBA" id="ARBA00023284"/>
    </source>
</evidence>
<evidence type="ECO:0000256" key="1">
    <source>
        <dbReference type="ARBA" id="ARBA00004196"/>
    </source>
</evidence>
<dbReference type="Gene3D" id="3.40.30.10">
    <property type="entry name" value="Glutaredoxin"/>
    <property type="match status" value="1"/>
</dbReference>
<dbReference type="Proteomes" id="UP000595498">
    <property type="component" value="Chromosome"/>
</dbReference>
<proteinExistence type="predicted"/>
<dbReference type="EMBL" id="CP068224">
    <property type="protein sequence ID" value="QQT51485.1"/>
    <property type="molecule type" value="Genomic_DNA"/>
</dbReference>
<name>A0ABX7CJS4_SPHMU</name>
<evidence type="ECO:0000256" key="5">
    <source>
        <dbReference type="SAM" id="SignalP"/>
    </source>
</evidence>
<comment type="subcellular location">
    <subcellularLocation>
        <location evidence="1">Cell envelope</location>
    </subcellularLocation>
</comment>
<gene>
    <name evidence="7" type="ORF">I6I98_14375</name>
</gene>
<dbReference type="Pfam" id="PF08534">
    <property type="entry name" value="Redoxin"/>
    <property type="match status" value="1"/>
</dbReference>
<keyword evidence="8" id="KW-1185">Reference proteome</keyword>
<sequence length="192" mass="22035">MKNKIIGTTKMKKYLTSLFLFMLILGKLHGQTDFTKPKDTLTILEHPSSFSDLIKQFKGKVIYIDIMASWCKPCIQELKISKGLDEFFAKEDIVKLYISIDNFGQTDKAIEILKTENIKGYFVTYQSPDGKPNQFATDLENLFLFDNKKQFRGIPIYAIVDKQGTLITNDAKRPSSGEELKKQLQKTINSYN</sequence>
<dbReference type="PROSITE" id="PS51352">
    <property type="entry name" value="THIOREDOXIN_2"/>
    <property type="match status" value="1"/>
</dbReference>
<dbReference type="InterPro" id="IPR013766">
    <property type="entry name" value="Thioredoxin_domain"/>
</dbReference>
<keyword evidence="3" id="KW-1015">Disulfide bond</keyword>
<organism evidence="7 8">
    <name type="scientific">Sphingobacterium multivorum</name>
    <dbReference type="NCBI Taxonomy" id="28454"/>
    <lineage>
        <taxon>Bacteria</taxon>
        <taxon>Pseudomonadati</taxon>
        <taxon>Bacteroidota</taxon>
        <taxon>Sphingobacteriia</taxon>
        <taxon>Sphingobacteriales</taxon>
        <taxon>Sphingobacteriaceae</taxon>
        <taxon>Sphingobacterium</taxon>
    </lineage>
</organism>